<feature type="non-terminal residue" evidence="2">
    <location>
        <position position="1"/>
    </location>
</feature>
<evidence type="ECO:0000259" key="1">
    <source>
        <dbReference type="Pfam" id="PF00496"/>
    </source>
</evidence>
<dbReference type="PANTHER" id="PTHR30290">
    <property type="entry name" value="PERIPLASMIC BINDING COMPONENT OF ABC TRANSPORTER"/>
    <property type="match status" value="1"/>
</dbReference>
<dbReference type="Gene3D" id="3.40.190.10">
    <property type="entry name" value="Periplasmic binding protein-like II"/>
    <property type="match status" value="1"/>
</dbReference>
<dbReference type="InterPro" id="IPR039424">
    <property type="entry name" value="SBP_5"/>
</dbReference>
<reference evidence="2" key="1">
    <citation type="journal article" date="2014" name="Front. Microbiol.">
        <title>High frequency of phylogenetically diverse reductive dehalogenase-homologous genes in deep subseafloor sedimentary metagenomes.</title>
        <authorList>
            <person name="Kawai M."/>
            <person name="Futagami T."/>
            <person name="Toyoda A."/>
            <person name="Takaki Y."/>
            <person name="Nishi S."/>
            <person name="Hori S."/>
            <person name="Arai W."/>
            <person name="Tsubouchi T."/>
            <person name="Morono Y."/>
            <person name="Uchiyama I."/>
            <person name="Ito T."/>
            <person name="Fujiyama A."/>
            <person name="Inagaki F."/>
            <person name="Takami H."/>
        </authorList>
    </citation>
    <scope>NUCLEOTIDE SEQUENCE</scope>
    <source>
        <strain evidence="2">Expedition CK06-06</strain>
    </source>
</reference>
<dbReference type="SUPFAM" id="SSF53850">
    <property type="entry name" value="Periplasmic binding protein-like II"/>
    <property type="match status" value="1"/>
</dbReference>
<dbReference type="GO" id="GO:0015833">
    <property type="term" value="P:peptide transport"/>
    <property type="evidence" value="ECO:0007669"/>
    <property type="project" value="TreeGrafter"/>
</dbReference>
<dbReference type="GO" id="GO:1904680">
    <property type="term" value="F:peptide transmembrane transporter activity"/>
    <property type="evidence" value="ECO:0007669"/>
    <property type="project" value="TreeGrafter"/>
</dbReference>
<feature type="domain" description="Solute-binding protein family 5" evidence="1">
    <location>
        <begin position="1"/>
        <end position="234"/>
    </location>
</feature>
<name>X1QCN3_9ZZZZ</name>
<organism evidence="2">
    <name type="scientific">marine sediment metagenome</name>
    <dbReference type="NCBI Taxonomy" id="412755"/>
    <lineage>
        <taxon>unclassified sequences</taxon>
        <taxon>metagenomes</taxon>
        <taxon>ecological metagenomes</taxon>
    </lineage>
</organism>
<evidence type="ECO:0000313" key="2">
    <source>
        <dbReference type="EMBL" id="GAI52566.1"/>
    </source>
</evidence>
<dbReference type="Gene3D" id="3.10.105.10">
    <property type="entry name" value="Dipeptide-binding Protein, Domain 3"/>
    <property type="match status" value="1"/>
</dbReference>
<accession>X1QCN3</accession>
<sequence>ERNPYYWKVDTAGNQLPYINKVIVTKVADKEMMDAKLITGDFDFGCLETRVENYSLYMENAEKGHYRVLPWQSVHGSAVIYQVNQTSEDPILRKIFQDVRFRRALSLAINREEINNVIFYGLAEPRQYTVISQSVYYEEEFAGAYAGYDPEEANRLLDEMGLKWDKNHEWRLRPDSKILSSTLEYFLCETPKDKISELVKEYWEAIGFKITIKQISGELQRERAIANKIQVGLWHGDVATDWLFPA</sequence>
<dbReference type="PANTHER" id="PTHR30290:SF62">
    <property type="entry name" value="OLIGOPEPTIDE ABC TRANSPORTER, PERIPLASMIC OLIGOPEPTIDE-BINDING PROTEIN"/>
    <property type="match status" value="1"/>
</dbReference>
<dbReference type="InterPro" id="IPR000914">
    <property type="entry name" value="SBP_5_dom"/>
</dbReference>
<proteinExistence type="predicted"/>
<feature type="non-terminal residue" evidence="2">
    <location>
        <position position="246"/>
    </location>
</feature>
<comment type="caution">
    <text evidence="2">The sequence shown here is derived from an EMBL/GenBank/DDBJ whole genome shotgun (WGS) entry which is preliminary data.</text>
</comment>
<protein>
    <recommendedName>
        <fullName evidence="1">Solute-binding protein family 5 domain-containing protein</fullName>
    </recommendedName>
</protein>
<dbReference type="Pfam" id="PF00496">
    <property type="entry name" value="SBP_bac_5"/>
    <property type="match status" value="1"/>
</dbReference>
<gene>
    <name evidence="2" type="ORF">S06H3_52867</name>
</gene>
<dbReference type="EMBL" id="BARV01033660">
    <property type="protein sequence ID" value="GAI52566.1"/>
    <property type="molecule type" value="Genomic_DNA"/>
</dbReference>
<dbReference type="AlphaFoldDB" id="X1QCN3"/>